<dbReference type="HOGENOM" id="CLU_1938992_0_0_1"/>
<accession>A0A0D0A1G9</accession>
<dbReference type="Proteomes" id="UP000054018">
    <property type="component" value="Unassembled WGS sequence"/>
</dbReference>
<dbReference type="OrthoDB" id="10638556at2759"/>
<reference evidence="2" key="2">
    <citation type="submission" date="2015-01" db="EMBL/GenBank/DDBJ databases">
        <title>Evolutionary Origins and Diversification of the Mycorrhizal Mutualists.</title>
        <authorList>
            <consortium name="DOE Joint Genome Institute"/>
            <consortium name="Mycorrhizal Genomics Consortium"/>
            <person name="Kohler A."/>
            <person name="Kuo A."/>
            <person name="Nagy L.G."/>
            <person name="Floudas D."/>
            <person name="Copeland A."/>
            <person name="Barry K.W."/>
            <person name="Cichocki N."/>
            <person name="Veneault-Fourrey C."/>
            <person name="LaButti K."/>
            <person name="Lindquist E.A."/>
            <person name="Lipzen A."/>
            <person name="Lundell T."/>
            <person name="Morin E."/>
            <person name="Murat C."/>
            <person name="Riley R."/>
            <person name="Ohm R."/>
            <person name="Sun H."/>
            <person name="Tunlid A."/>
            <person name="Henrissat B."/>
            <person name="Grigoriev I.V."/>
            <person name="Hibbett D.S."/>
            <person name="Martin F."/>
        </authorList>
    </citation>
    <scope>NUCLEOTIDE SEQUENCE [LARGE SCALE GENOMIC DNA]</scope>
    <source>
        <strain evidence="2">441</strain>
    </source>
</reference>
<proteinExistence type="predicted"/>
<sequence length="130" mass="14761">MIHCSIITHMVPISVSSCTSWVVHRIVRYRLHALPLQLVPDDCVRRFRYRDSQGVEWDGSPFRYHPSFVLSAAVAPPRSDGLPSPRNETLPCHERQLNSYSRDLPTSVALRLASPQTLKLGRLPTLAFSR</sequence>
<gene>
    <name evidence="1" type="ORF">PISMIDRAFT_611443</name>
</gene>
<dbReference type="EMBL" id="KN833693">
    <property type="protein sequence ID" value="KIK28302.1"/>
    <property type="molecule type" value="Genomic_DNA"/>
</dbReference>
<evidence type="ECO:0000313" key="1">
    <source>
        <dbReference type="EMBL" id="KIK28302.1"/>
    </source>
</evidence>
<evidence type="ECO:0000313" key="2">
    <source>
        <dbReference type="Proteomes" id="UP000054018"/>
    </source>
</evidence>
<keyword evidence="2" id="KW-1185">Reference proteome</keyword>
<protein>
    <submittedName>
        <fullName evidence="1">Uncharacterized protein</fullName>
    </submittedName>
</protein>
<name>A0A0D0A1G9_9AGAM</name>
<reference evidence="1 2" key="1">
    <citation type="submission" date="2014-04" db="EMBL/GenBank/DDBJ databases">
        <authorList>
            <consortium name="DOE Joint Genome Institute"/>
            <person name="Kuo A."/>
            <person name="Kohler A."/>
            <person name="Costa M.D."/>
            <person name="Nagy L.G."/>
            <person name="Floudas D."/>
            <person name="Copeland A."/>
            <person name="Barry K.W."/>
            <person name="Cichocki N."/>
            <person name="Veneault-Fourrey C."/>
            <person name="LaButti K."/>
            <person name="Lindquist E.A."/>
            <person name="Lipzen A."/>
            <person name="Lundell T."/>
            <person name="Morin E."/>
            <person name="Murat C."/>
            <person name="Sun H."/>
            <person name="Tunlid A."/>
            <person name="Henrissat B."/>
            <person name="Grigoriev I.V."/>
            <person name="Hibbett D.S."/>
            <person name="Martin F."/>
            <person name="Nordberg H.P."/>
            <person name="Cantor M.N."/>
            <person name="Hua S.X."/>
        </authorList>
    </citation>
    <scope>NUCLEOTIDE SEQUENCE [LARGE SCALE GENOMIC DNA]</scope>
    <source>
        <strain evidence="1 2">441</strain>
    </source>
</reference>
<organism evidence="1 2">
    <name type="scientific">Pisolithus microcarpus 441</name>
    <dbReference type="NCBI Taxonomy" id="765257"/>
    <lineage>
        <taxon>Eukaryota</taxon>
        <taxon>Fungi</taxon>
        <taxon>Dikarya</taxon>
        <taxon>Basidiomycota</taxon>
        <taxon>Agaricomycotina</taxon>
        <taxon>Agaricomycetes</taxon>
        <taxon>Agaricomycetidae</taxon>
        <taxon>Boletales</taxon>
        <taxon>Sclerodermatineae</taxon>
        <taxon>Pisolithaceae</taxon>
        <taxon>Pisolithus</taxon>
    </lineage>
</organism>
<dbReference type="AlphaFoldDB" id="A0A0D0A1G9"/>